<comment type="caution">
    <text evidence="1">The sequence shown here is derived from an EMBL/GenBank/DDBJ whole genome shotgun (WGS) entry which is preliminary data.</text>
</comment>
<reference evidence="1 2" key="1">
    <citation type="submission" date="2018-08" db="EMBL/GenBank/DDBJ databases">
        <title>A genome reference for cultivated species of the human gut microbiota.</title>
        <authorList>
            <person name="Zou Y."/>
            <person name="Xue W."/>
            <person name="Luo G."/>
        </authorList>
    </citation>
    <scope>NUCLEOTIDE SEQUENCE [LARGE SCALE GENOMIC DNA]</scope>
    <source>
        <strain evidence="1 2">AF43-2</strain>
    </source>
</reference>
<dbReference type="EMBL" id="QRNN01000001">
    <property type="protein sequence ID" value="RHK50505.1"/>
    <property type="molecule type" value="Genomic_DNA"/>
</dbReference>
<dbReference type="Proteomes" id="UP000284562">
    <property type="component" value="Unassembled WGS sequence"/>
</dbReference>
<gene>
    <name evidence="1" type="ORF">DW064_00215</name>
</gene>
<sequence length="61" mass="6986">MKRSLNILMVLMLSLMVVYLSVGTTVMHCLHYDKVMVGMVTDCCVKRSMHHDCCLGSWAHR</sequence>
<proteinExistence type="predicted"/>
<evidence type="ECO:0000313" key="2">
    <source>
        <dbReference type="Proteomes" id="UP000284562"/>
    </source>
</evidence>
<name>A0AA92V7M3_9BACT</name>
<accession>A0AA92V7M3</accession>
<protein>
    <submittedName>
        <fullName evidence="1">Uncharacterized protein</fullName>
    </submittedName>
</protein>
<organism evidence="1 2">
    <name type="scientific">Segatella copri</name>
    <dbReference type="NCBI Taxonomy" id="165179"/>
    <lineage>
        <taxon>Bacteria</taxon>
        <taxon>Pseudomonadati</taxon>
        <taxon>Bacteroidota</taxon>
        <taxon>Bacteroidia</taxon>
        <taxon>Bacteroidales</taxon>
        <taxon>Prevotellaceae</taxon>
        <taxon>Segatella</taxon>
    </lineage>
</organism>
<evidence type="ECO:0000313" key="1">
    <source>
        <dbReference type="EMBL" id="RHK50505.1"/>
    </source>
</evidence>
<dbReference type="AlphaFoldDB" id="A0AA92V7M3"/>